<dbReference type="EMBL" id="GDHC01009512">
    <property type="protein sequence ID" value="JAQ09117.1"/>
    <property type="molecule type" value="Transcribed_RNA"/>
</dbReference>
<keyword evidence="3" id="KW-0539">Nucleus</keyword>
<evidence type="ECO:0000256" key="2">
    <source>
        <dbReference type="ARBA" id="ARBA00005287"/>
    </source>
</evidence>
<reference evidence="4" key="1">
    <citation type="journal article" date="2014" name="PLoS ONE">
        <title>Transcriptome-Based Identification of ABC Transporters in the Western Tarnished Plant Bug Lygus hesperus.</title>
        <authorList>
            <person name="Hull J.J."/>
            <person name="Chaney K."/>
            <person name="Geib S.M."/>
            <person name="Fabrick J.A."/>
            <person name="Brent C.S."/>
            <person name="Walsh D."/>
            <person name="Lavine L.C."/>
        </authorList>
    </citation>
    <scope>NUCLEOTIDE SEQUENCE</scope>
</reference>
<evidence type="ECO:0000313" key="4">
    <source>
        <dbReference type="EMBL" id="JAG02280.1"/>
    </source>
</evidence>
<dbReference type="PANTHER" id="PTHR19411:SF0">
    <property type="entry name" value="PROTEIN BUD31 HOMOLOG"/>
    <property type="match status" value="1"/>
</dbReference>
<protein>
    <submittedName>
        <fullName evidence="5">Protein BUD31</fullName>
    </submittedName>
</protein>
<organism evidence="4">
    <name type="scientific">Lygus hesperus</name>
    <name type="common">Western plant bug</name>
    <dbReference type="NCBI Taxonomy" id="30085"/>
    <lineage>
        <taxon>Eukaryota</taxon>
        <taxon>Metazoa</taxon>
        <taxon>Ecdysozoa</taxon>
        <taxon>Arthropoda</taxon>
        <taxon>Hexapoda</taxon>
        <taxon>Insecta</taxon>
        <taxon>Pterygota</taxon>
        <taxon>Neoptera</taxon>
        <taxon>Paraneoptera</taxon>
        <taxon>Hemiptera</taxon>
        <taxon>Heteroptera</taxon>
        <taxon>Panheteroptera</taxon>
        <taxon>Cimicomorpha</taxon>
        <taxon>Miridae</taxon>
        <taxon>Mirini</taxon>
        <taxon>Lygus</taxon>
    </lineage>
</organism>
<sequence length="116" mass="13739">MREAEAEEEQYKTRAQVLWPILQIHHQRSRYIYDMYYSKKAISRDVYEYCLDKRIADANLISKWKKSGYENLCCLRCIQQDTSFNTTCICRVPKKDLSDDRQEFECLNCGCPGCSS</sequence>
<proteinExistence type="inferred from homology"/>
<reference evidence="5" key="3">
    <citation type="journal article" date="2016" name="Gigascience">
        <title>De novo construction of an expanded transcriptome assembly for the western tarnished plant bug, Lygus hesperus.</title>
        <authorList>
            <person name="Tassone E.E."/>
            <person name="Geib S.M."/>
            <person name="Hall B."/>
            <person name="Fabrick J.A."/>
            <person name="Brent C.S."/>
            <person name="Hull J.J."/>
        </authorList>
    </citation>
    <scope>NUCLEOTIDE SEQUENCE</scope>
</reference>
<evidence type="ECO:0000256" key="3">
    <source>
        <dbReference type="ARBA" id="ARBA00023242"/>
    </source>
</evidence>
<evidence type="ECO:0000256" key="1">
    <source>
        <dbReference type="ARBA" id="ARBA00004123"/>
    </source>
</evidence>
<name>A0A0A9WBP5_LYGHE</name>
<dbReference type="Pfam" id="PF01125">
    <property type="entry name" value="BUD31"/>
    <property type="match status" value="1"/>
</dbReference>
<comment type="similarity">
    <text evidence="2">Belongs to the BUD31 (G10) family.</text>
</comment>
<accession>A0A0A9WBP5</accession>
<dbReference type="EMBL" id="GBHO01041324">
    <property type="protein sequence ID" value="JAG02280.1"/>
    <property type="molecule type" value="Transcribed_RNA"/>
</dbReference>
<dbReference type="PRINTS" id="PR00322">
    <property type="entry name" value="G10"/>
</dbReference>
<dbReference type="GO" id="GO:0000398">
    <property type="term" value="P:mRNA splicing, via spliceosome"/>
    <property type="evidence" value="ECO:0007669"/>
    <property type="project" value="TreeGrafter"/>
</dbReference>
<dbReference type="AlphaFoldDB" id="A0A0A9WBP5"/>
<dbReference type="InterPro" id="IPR001748">
    <property type="entry name" value="BUD31"/>
</dbReference>
<dbReference type="PANTHER" id="PTHR19411">
    <property type="entry name" value="PROTEIN BUD31-RELATED"/>
    <property type="match status" value="1"/>
</dbReference>
<reference evidence="4" key="2">
    <citation type="submission" date="2014-07" db="EMBL/GenBank/DDBJ databases">
        <authorList>
            <person name="Hull J."/>
        </authorList>
    </citation>
    <scope>NUCLEOTIDE SEQUENCE</scope>
</reference>
<dbReference type="GO" id="GO:0005681">
    <property type="term" value="C:spliceosomal complex"/>
    <property type="evidence" value="ECO:0007669"/>
    <property type="project" value="TreeGrafter"/>
</dbReference>
<comment type="subcellular location">
    <subcellularLocation>
        <location evidence="1">Nucleus</location>
    </subcellularLocation>
</comment>
<gene>
    <name evidence="5" type="primary">BUD31</name>
    <name evidence="4" type="ORF">CM83_101693</name>
    <name evidence="5" type="ORF">g.10156</name>
</gene>
<evidence type="ECO:0000313" key="5">
    <source>
        <dbReference type="EMBL" id="JAQ09117.1"/>
    </source>
</evidence>